<feature type="compositionally biased region" description="Polar residues" evidence="1">
    <location>
        <begin position="21"/>
        <end position="45"/>
    </location>
</feature>
<dbReference type="Proteomes" id="UP000076842">
    <property type="component" value="Unassembled WGS sequence"/>
</dbReference>
<proteinExistence type="predicted"/>
<name>A0A165CKN6_9BASI</name>
<keyword evidence="4" id="KW-1185">Reference proteome</keyword>
<evidence type="ECO:0000256" key="1">
    <source>
        <dbReference type="SAM" id="MobiDB-lite"/>
    </source>
</evidence>
<feature type="transmembrane region" description="Helical" evidence="2">
    <location>
        <begin position="158"/>
        <end position="185"/>
    </location>
</feature>
<keyword evidence="2" id="KW-0812">Transmembrane</keyword>
<dbReference type="InParanoid" id="A0A165CKN6"/>
<accession>A0A165CKN6</accession>
<keyword evidence="2" id="KW-1133">Transmembrane helix</keyword>
<protein>
    <submittedName>
        <fullName evidence="3">Uncharacterized protein</fullName>
    </submittedName>
</protein>
<feature type="transmembrane region" description="Helical" evidence="2">
    <location>
        <begin position="131"/>
        <end position="152"/>
    </location>
</feature>
<evidence type="ECO:0000256" key="2">
    <source>
        <dbReference type="SAM" id="Phobius"/>
    </source>
</evidence>
<dbReference type="EMBL" id="KV424133">
    <property type="protein sequence ID" value="KZT50970.1"/>
    <property type="molecule type" value="Genomic_DNA"/>
</dbReference>
<feature type="region of interest" description="Disordered" evidence="1">
    <location>
        <begin position="1"/>
        <end position="45"/>
    </location>
</feature>
<sequence length="225" mass="24889">MAIIEDVPEDELPAYEESKAPQPSQYQSKPEPNSTASANSRSYNSHNYIPRPLNMHITADITVGGISVFSGPGASQVHLNTSYAEDASTGARYASAGSTFYPTRAASTDAFYTGNVNLSPKRSKVMSTLNLLVNILPSIFFVLSIVLLVGLTTKPAPWLIFLAAWSGFQSTGFFLVMLLIVIRSVKEVFSAYDKHQWWAWPFSLFVRLGAWVCMYPLWVFDQCEG</sequence>
<feature type="transmembrane region" description="Helical" evidence="2">
    <location>
        <begin position="197"/>
        <end position="218"/>
    </location>
</feature>
<dbReference type="AlphaFoldDB" id="A0A165CKN6"/>
<evidence type="ECO:0000313" key="3">
    <source>
        <dbReference type="EMBL" id="KZT50970.1"/>
    </source>
</evidence>
<reference evidence="3 4" key="1">
    <citation type="journal article" date="2016" name="Mol. Biol. Evol.">
        <title>Comparative Genomics of Early-Diverging Mushroom-Forming Fungi Provides Insights into the Origins of Lignocellulose Decay Capabilities.</title>
        <authorList>
            <person name="Nagy L.G."/>
            <person name="Riley R."/>
            <person name="Tritt A."/>
            <person name="Adam C."/>
            <person name="Daum C."/>
            <person name="Floudas D."/>
            <person name="Sun H."/>
            <person name="Yadav J.S."/>
            <person name="Pangilinan J."/>
            <person name="Larsson K.H."/>
            <person name="Matsuura K."/>
            <person name="Barry K."/>
            <person name="Labutti K."/>
            <person name="Kuo R."/>
            <person name="Ohm R.A."/>
            <person name="Bhattacharya S.S."/>
            <person name="Shirouzu T."/>
            <person name="Yoshinaga Y."/>
            <person name="Martin F.M."/>
            <person name="Grigoriev I.V."/>
            <person name="Hibbett D.S."/>
        </authorList>
    </citation>
    <scope>NUCLEOTIDE SEQUENCE [LARGE SCALE GENOMIC DNA]</scope>
    <source>
        <strain evidence="3 4">HHB12733</strain>
    </source>
</reference>
<feature type="compositionally biased region" description="Acidic residues" evidence="1">
    <location>
        <begin position="1"/>
        <end position="14"/>
    </location>
</feature>
<keyword evidence="2" id="KW-0472">Membrane</keyword>
<evidence type="ECO:0000313" key="4">
    <source>
        <dbReference type="Proteomes" id="UP000076842"/>
    </source>
</evidence>
<organism evidence="3 4">
    <name type="scientific">Calocera cornea HHB12733</name>
    <dbReference type="NCBI Taxonomy" id="1353952"/>
    <lineage>
        <taxon>Eukaryota</taxon>
        <taxon>Fungi</taxon>
        <taxon>Dikarya</taxon>
        <taxon>Basidiomycota</taxon>
        <taxon>Agaricomycotina</taxon>
        <taxon>Dacrymycetes</taxon>
        <taxon>Dacrymycetales</taxon>
        <taxon>Dacrymycetaceae</taxon>
        <taxon>Calocera</taxon>
    </lineage>
</organism>
<gene>
    <name evidence="3" type="ORF">CALCODRAFT_160661</name>
</gene>